<dbReference type="PANTHER" id="PTHR28524:SF3">
    <property type="entry name" value="SUCCINATE DEHYDROGENASE ASSEMBLY FACTOR 4, MITOCHONDRIAL"/>
    <property type="match status" value="1"/>
</dbReference>
<gene>
    <name evidence="4" type="primary">FMP21</name>
    <name evidence="4" type="ORF">DNF11_0041</name>
</gene>
<dbReference type="Proteomes" id="UP000269793">
    <property type="component" value="Chromosome I"/>
</dbReference>
<dbReference type="AlphaFoldDB" id="A0A3G2RYY7"/>
<name>A0A3G2RYY7_MALR7</name>
<accession>A0A3G2RYY7</accession>
<evidence type="ECO:0000256" key="1">
    <source>
        <dbReference type="ARBA" id="ARBA00005701"/>
    </source>
</evidence>
<sequence length="117" mass="13174">MTILTRLSRQGVMPVRLLHVSKIMASDAPFQRVGPVPLPKEEQQEFERLVREKQNVMPFTTNNEDGKPQNLHPDARVGPSTEFDGDVNPDTGEVGGPKTDPLRWKSEWTYGGRATDF</sequence>
<evidence type="ECO:0000313" key="5">
    <source>
        <dbReference type="Proteomes" id="UP000269793"/>
    </source>
</evidence>
<protein>
    <recommendedName>
        <fullName evidence="2">Succinate dehydrogenase assembly factor 4, mitochondrial</fullName>
    </recommendedName>
</protein>
<dbReference type="Pfam" id="PF07896">
    <property type="entry name" value="DUF1674"/>
    <property type="match status" value="1"/>
</dbReference>
<dbReference type="InterPro" id="IPR012875">
    <property type="entry name" value="SDHF4"/>
</dbReference>
<feature type="region of interest" description="Disordered" evidence="3">
    <location>
        <begin position="59"/>
        <end position="117"/>
    </location>
</feature>
<dbReference type="PANTHER" id="PTHR28524">
    <property type="entry name" value="SUCCINATE DEHYDROGENASE ASSEMBLY FACTOR 4, MITOCHONDRIAL"/>
    <property type="match status" value="1"/>
</dbReference>
<comment type="similarity">
    <text evidence="1">Belongs to the SDHAF4 family.</text>
</comment>
<dbReference type="VEuPathDB" id="FungiDB:DNF11_0041"/>
<dbReference type="GO" id="GO:0034553">
    <property type="term" value="P:mitochondrial respiratory chain complex II assembly"/>
    <property type="evidence" value="ECO:0007669"/>
    <property type="project" value="TreeGrafter"/>
</dbReference>
<evidence type="ECO:0000256" key="2">
    <source>
        <dbReference type="ARBA" id="ARBA00022170"/>
    </source>
</evidence>
<evidence type="ECO:0000313" key="4">
    <source>
        <dbReference type="EMBL" id="AYO40991.1"/>
    </source>
</evidence>
<keyword evidence="5" id="KW-1185">Reference proteome</keyword>
<dbReference type="EMBL" id="CP033148">
    <property type="protein sequence ID" value="AYO40991.1"/>
    <property type="molecule type" value="Genomic_DNA"/>
</dbReference>
<organism evidence="4 5">
    <name type="scientific">Malassezia restricta (strain ATCC 96810 / NBRC 103918 / CBS 7877)</name>
    <name type="common">Seborrheic dermatitis infection agent</name>
    <dbReference type="NCBI Taxonomy" id="425264"/>
    <lineage>
        <taxon>Eukaryota</taxon>
        <taxon>Fungi</taxon>
        <taxon>Dikarya</taxon>
        <taxon>Basidiomycota</taxon>
        <taxon>Ustilaginomycotina</taxon>
        <taxon>Malasseziomycetes</taxon>
        <taxon>Malasseziales</taxon>
        <taxon>Malasseziaceae</taxon>
        <taxon>Malassezia</taxon>
    </lineage>
</organism>
<evidence type="ECO:0000256" key="3">
    <source>
        <dbReference type="SAM" id="MobiDB-lite"/>
    </source>
</evidence>
<proteinExistence type="inferred from homology"/>
<reference evidence="4 5" key="1">
    <citation type="submission" date="2018-10" db="EMBL/GenBank/DDBJ databases">
        <title>Complete genome sequence of Malassezia restricta CBS 7877.</title>
        <authorList>
            <person name="Morand S.C."/>
            <person name="Bertignac M."/>
            <person name="Iltis A."/>
            <person name="Kolder I."/>
            <person name="Pirovano W."/>
            <person name="Jourdain R."/>
            <person name="Clavaud C."/>
        </authorList>
    </citation>
    <scope>NUCLEOTIDE SEQUENCE [LARGE SCALE GENOMIC DNA]</scope>
    <source>
        <strain evidence="4 5">CBS 7877</strain>
    </source>
</reference>
<dbReference type="GO" id="GO:0005739">
    <property type="term" value="C:mitochondrion"/>
    <property type="evidence" value="ECO:0007669"/>
    <property type="project" value="TreeGrafter"/>
</dbReference>
<dbReference type="OrthoDB" id="201362at2759"/>